<dbReference type="PANTHER" id="PTHR34835:SF90">
    <property type="entry name" value="AMINOTRANSFERASE-LIKE PLANT MOBILE DOMAIN-CONTAINING PROTEIN"/>
    <property type="match status" value="1"/>
</dbReference>
<comment type="similarity">
    <text evidence="1">Belongs to the peptidase C48 family.</text>
</comment>
<name>A0AA38WT08_9ASTR</name>
<gene>
    <name evidence="7" type="ORF">OSB04_002101</name>
</gene>
<proteinExistence type="inferred from homology"/>
<dbReference type="SUPFAM" id="SSF54001">
    <property type="entry name" value="Cysteine proteinases"/>
    <property type="match status" value="1"/>
</dbReference>
<keyword evidence="4" id="KW-0175">Coiled coil</keyword>
<evidence type="ECO:0000256" key="1">
    <source>
        <dbReference type="ARBA" id="ARBA00005234"/>
    </source>
</evidence>
<sequence length="802" mass="92040">MEASACKSLIGTHIVESSEVLVTSSKRKKVSKKEETEGDNAKKTRKVRSDKIEGKSLIIRTSPKNLVTAIRTLSPMQKKWIEDNGFGSFLFFDIAIIPSRLAYEVVEAFDNDKMVIKTSNGDIKVTTESVSEMLGLRNDGLDINDCVLDNEWNQRVTDWRQQYGEGSIKASDIQKKISESEDNDWNFRLNFIVLFVNSMADTLKMGTVSTSILSFLPKMDELNNINWCKYICNSARNSKYTWSNEIGSSFFTGPITFLTVCFKLFTLLNFEIPEVLVDNLMLQTEEQIINELDKDLNDICARKETLEFKVYKQMKLNPESKMLKEWKKKFEDCFIFKEQVSNLGKTDKQLIVEQQAEEEAVDSESLIQQQQKQNEEVSEEEEIVFFENANGEDCIEQLNVEGDKLNMKSVGESTEDVAVTDNRTVMMEMDENDIASLMIKNVVSDIQISDFAENSVYCEMSTNQEKSHTETDKDAATINESINERQRQVEVKELGKDKEVQHKLKDLVNDIVAKKQFQKSKAILKSVAANDIMQLYINTKPDANECRVANMVFALQGDKEDILFKAKDGHECSRLIMSTMRRGSVVHCSVPRDIFEEGSKEDTNIHQFWNNVCSFMEKDGDIDDLINFELVFFPIVNGCDYYVICFDLQKGSFHILDNNVTNEASSTNYGIVPYNVHKVFVEALKIIKDERANKLLKAKQKIQKMSWRTSNQVDCGIFAMRHMETFMGGNLLKWHCGFDQEGDKQKLQIEYLRIKYVSEILLSNVNCNKEFVTAEVEKFEQHSSEKQLKLLLAAKMMKDKCF</sequence>
<feature type="region of interest" description="Disordered" evidence="5">
    <location>
        <begin position="24"/>
        <end position="48"/>
    </location>
</feature>
<feature type="domain" description="Ubiquitin-like protease family profile" evidence="6">
    <location>
        <begin position="599"/>
        <end position="730"/>
    </location>
</feature>
<accession>A0AA38WT08</accession>
<keyword evidence="3" id="KW-0378">Hydrolase</keyword>
<protein>
    <recommendedName>
        <fullName evidence="6">Ubiquitin-like protease family profile domain-containing protein</fullName>
    </recommendedName>
</protein>
<dbReference type="AlphaFoldDB" id="A0AA38WT08"/>
<keyword evidence="2" id="KW-0645">Protease</keyword>
<feature type="compositionally biased region" description="Basic and acidic residues" evidence="5">
    <location>
        <begin position="32"/>
        <end position="48"/>
    </location>
</feature>
<reference evidence="7" key="1">
    <citation type="submission" date="2023-03" db="EMBL/GenBank/DDBJ databases">
        <title>Chromosome-scale reference genome and RAD-based genetic map of yellow starthistle (Centaurea solstitialis) reveal putative structural variation and QTLs associated with invader traits.</title>
        <authorList>
            <person name="Reatini B."/>
            <person name="Cang F.A."/>
            <person name="Jiang Q."/>
            <person name="Mckibben M.T.W."/>
            <person name="Barker M.S."/>
            <person name="Rieseberg L.H."/>
            <person name="Dlugosch K.M."/>
        </authorList>
    </citation>
    <scope>NUCLEOTIDE SEQUENCE</scope>
    <source>
        <strain evidence="7">CAN-66</strain>
        <tissue evidence="7">Leaf</tissue>
    </source>
</reference>
<evidence type="ECO:0000256" key="3">
    <source>
        <dbReference type="ARBA" id="ARBA00022801"/>
    </source>
</evidence>
<keyword evidence="8" id="KW-1185">Reference proteome</keyword>
<dbReference type="Pfam" id="PF02902">
    <property type="entry name" value="Peptidase_C48"/>
    <property type="match status" value="1"/>
</dbReference>
<dbReference type="InterPro" id="IPR038765">
    <property type="entry name" value="Papain-like_cys_pep_sf"/>
</dbReference>
<evidence type="ECO:0000256" key="4">
    <source>
        <dbReference type="SAM" id="Coils"/>
    </source>
</evidence>
<comment type="caution">
    <text evidence="7">The sequence shown here is derived from an EMBL/GenBank/DDBJ whole genome shotgun (WGS) entry which is preliminary data.</text>
</comment>
<dbReference type="PANTHER" id="PTHR34835">
    <property type="entry name" value="OS07G0283600 PROTEIN-RELATED"/>
    <property type="match status" value="1"/>
</dbReference>
<dbReference type="Proteomes" id="UP001172457">
    <property type="component" value="Chromosome 1"/>
</dbReference>
<evidence type="ECO:0000259" key="6">
    <source>
        <dbReference type="Pfam" id="PF02902"/>
    </source>
</evidence>
<dbReference type="Gene3D" id="3.40.395.10">
    <property type="entry name" value="Adenoviral Proteinase, Chain A"/>
    <property type="match status" value="1"/>
</dbReference>
<dbReference type="InterPro" id="IPR003653">
    <property type="entry name" value="Peptidase_C48_C"/>
</dbReference>
<evidence type="ECO:0000256" key="2">
    <source>
        <dbReference type="ARBA" id="ARBA00022670"/>
    </source>
</evidence>
<evidence type="ECO:0000313" key="7">
    <source>
        <dbReference type="EMBL" id="KAJ9566135.1"/>
    </source>
</evidence>
<organism evidence="7 8">
    <name type="scientific">Centaurea solstitialis</name>
    <name type="common">yellow star-thistle</name>
    <dbReference type="NCBI Taxonomy" id="347529"/>
    <lineage>
        <taxon>Eukaryota</taxon>
        <taxon>Viridiplantae</taxon>
        <taxon>Streptophyta</taxon>
        <taxon>Embryophyta</taxon>
        <taxon>Tracheophyta</taxon>
        <taxon>Spermatophyta</taxon>
        <taxon>Magnoliopsida</taxon>
        <taxon>eudicotyledons</taxon>
        <taxon>Gunneridae</taxon>
        <taxon>Pentapetalae</taxon>
        <taxon>asterids</taxon>
        <taxon>campanulids</taxon>
        <taxon>Asterales</taxon>
        <taxon>Asteraceae</taxon>
        <taxon>Carduoideae</taxon>
        <taxon>Cardueae</taxon>
        <taxon>Centaureinae</taxon>
        <taxon>Centaurea</taxon>
    </lineage>
</organism>
<evidence type="ECO:0000256" key="5">
    <source>
        <dbReference type="SAM" id="MobiDB-lite"/>
    </source>
</evidence>
<evidence type="ECO:0000313" key="8">
    <source>
        <dbReference type="Proteomes" id="UP001172457"/>
    </source>
</evidence>
<dbReference type="EMBL" id="JARYMX010000001">
    <property type="protein sequence ID" value="KAJ9566135.1"/>
    <property type="molecule type" value="Genomic_DNA"/>
</dbReference>
<dbReference type="GO" id="GO:0006508">
    <property type="term" value="P:proteolysis"/>
    <property type="evidence" value="ECO:0007669"/>
    <property type="project" value="UniProtKB-KW"/>
</dbReference>
<dbReference type="GO" id="GO:0008234">
    <property type="term" value="F:cysteine-type peptidase activity"/>
    <property type="evidence" value="ECO:0007669"/>
    <property type="project" value="InterPro"/>
</dbReference>
<feature type="coiled-coil region" evidence="4">
    <location>
        <begin position="353"/>
        <end position="380"/>
    </location>
</feature>